<organism evidence="1 2">
    <name type="scientific">Morococcus cerebrosus</name>
    <dbReference type="NCBI Taxonomy" id="1056807"/>
    <lineage>
        <taxon>Bacteria</taxon>
        <taxon>Pseudomonadati</taxon>
        <taxon>Pseudomonadota</taxon>
        <taxon>Betaproteobacteria</taxon>
        <taxon>Neisseriales</taxon>
        <taxon>Neisseriaceae</taxon>
        <taxon>Morococcus</taxon>
    </lineage>
</organism>
<gene>
    <name evidence="1" type="ORF">MCC93_22530</name>
</gene>
<name>A0A0C1EBS1_9NEIS</name>
<reference evidence="1 2" key="1">
    <citation type="submission" date="2014-12" db="EMBL/GenBank/DDBJ databases">
        <title>Genome sequence of Morococcus cerebrosus.</title>
        <authorList>
            <person name="Shin S.-K."/>
            <person name="Yi H."/>
        </authorList>
    </citation>
    <scope>NUCLEOTIDE SEQUENCE [LARGE SCALE GENOMIC DNA]</scope>
    <source>
        <strain evidence="1 2">CIP 81.93</strain>
    </source>
</reference>
<dbReference type="Proteomes" id="UP000031390">
    <property type="component" value="Unassembled WGS sequence"/>
</dbReference>
<evidence type="ECO:0000313" key="2">
    <source>
        <dbReference type="Proteomes" id="UP000031390"/>
    </source>
</evidence>
<sequence>MKTEKDSVHIGFSFGIPRRNNGNVHEKTFVIINLRSSEKTFAVFRRPF</sequence>
<comment type="caution">
    <text evidence="1">The sequence shown here is derived from an EMBL/GenBank/DDBJ whole genome shotgun (WGS) entry which is preliminary data.</text>
</comment>
<dbReference type="EMBL" id="JUFZ01000109">
    <property type="protein sequence ID" value="KIC06273.1"/>
    <property type="molecule type" value="Genomic_DNA"/>
</dbReference>
<evidence type="ECO:0000313" key="1">
    <source>
        <dbReference type="EMBL" id="KIC06273.1"/>
    </source>
</evidence>
<accession>A0A0C1EBS1</accession>
<dbReference type="AlphaFoldDB" id="A0A0C1EBS1"/>
<proteinExistence type="predicted"/>
<protein>
    <submittedName>
        <fullName evidence="1">Uncharacterized protein</fullName>
    </submittedName>
</protein>